<keyword evidence="3" id="KW-0274">FAD</keyword>
<dbReference type="Pfam" id="PF21274">
    <property type="entry name" value="Rng_hyd_C"/>
    <property type="match status" value="1"/>
</dbReference>
<evidence type="ECO:0000256" key="2">
    <source>
        <dbReference type="ARBA" id="ARBA00022630"/>
    </source>
</evidence>
<dbReference type="Gene3D" id="3.50.50.60">
    <property type="entry name" value="FAD/NAD(P)-binding domain"/>
    <property type="match status" value="1"/>
</dbReference>
<dbReference type="GO" id="GO:0071949">
    <property type="term" value="F:FAD binding"/>
    <property type="evidence" value="ECO:0007669"/>
    <property type="project" value="InterPro"/>
</dbReference>
<protein>
    <recommendedName>
        <fullName evidence="5">FAD-binding domain-containing protein</fullName>
    </recommendedName>
</protein>
<keyword evidence="7" id="KW-1185">Reference proteome</keyword>
<accession>A0A6A6TZ81</accession>
<dbReference type="Gene3D" id="3.40.30.120">
    <property type="match status" value="1"/>
</dbReference>
<dbReference type="PRINTS" id="PR00420">
    <property type="entry name" value="RNGMNOXGNASE"/>
</dbReference>
<organism evidence="6 7">
    <name type="scientific">Microthyrium microscopicum</name>
    <dbReference type="NCBI Taxonomy" id="703497"/>
    <lineage>
        <taxon>Eukaryota</taxon>
        <taxon>Fungi</taxon>
        <taxon>Dikarya</taxon>
        <taxon>Ascomycota</taxon>
        <taxon>Pezizomycotina</taxon>
        <taxon>Dothideomycetes</taxon>
        <taxon>Dothideomycetes incertae sedis</taxon>
        <taxon>Microthyriales</taxon>
        <taxon>Microthyriaceae</taxon>
        <taxon>Microthyrium</taxon>
    </lineage>
</organism>
<keyword evidence="2" id="KW-0285">Flavoprotein</keyword>
<dbReference type="InterPro" id="IPR036188">
    <property type="entry name" value="FAD/NAD-bd_sf"/>
</dbReference>
<dbReference type="SUPFAM" id="SSF51905">
    <property type="entry name" value="FAD/NAD(P)-binding domain"/>
    <property type="match status" value="1"/>
</dbReference>
<evidence type="ECO:0000259" key="5">
    <source>
        <dbReference type="Pfam" id="PF01494"/>
    </source>
</evidence>
<dbReference type="InterPro" id="IPR050641">
    <property type="entry name" value="RIFMO-like"/>
</dbReference>
<dbReference type="Pfam" id="PF01494">
    <property type="entry name" value="FAD_binding_3"/>
    <property type="match status" value="1"/>
</dbReference>
<proteinExistence type="predicted"/>
<dbReference type="OrthoDB" id="2096480at2759"/>
<dbReference type="PANTHER" id="PTHR43004">
    <property type="entry name" value="TRK SYSTEM POTASSIUM UPTAKE PROTEIN"/>
    <property type="match status" value="1"/>
</dbReference>
<dbReference type="InterPro" id="IPR002938">
    <property type="entry name" value="FAD-bd"/>
</dbReference>
<dbReference type="AlphaFoldDB" id="A0A6A6TZ81"/>
<reference evidence="6" key="1">
    <citation type="journal article" date="2020" name="Stud. Mycol.">
        <title>101 Dothideomycetes genomes: a test case for predicting lifestyles and emergence of pathogens.</title>
        <authorList>
            <person name="Haridas S."/>
            <person name="Albert R."/>
            <person name="Binder M."/>
            <person name="Bloem J."/>
            <person name="Labutti K."/>
            <person name="Salamov A."/>
            <person name="Andreopoulos B."/>
            <person name="Baker S."/>
            <person name="Barry K."/>
            <person name="Bills G."/>
            <person name="Bluhm B."/>
            <person name="Cannon C."/>
            <person name="Castanera R."/>
            <person name="Culley D."/>
            <person name="Daum C."/>
            <person name="Ezra D."/>
            <person name="Gonzalez J."/>
            <person name="Henrissat B."/>
            <person name="Kuo A."/>
            <person name="Liang C."/>
            <person name="Lipzen A."/>
            <person name="Lutzoni F."/>
            <person name="Magnuson J."/>
            <person name="Mondo S."/>
            <person name="Nolan M."/>
            <person name="Ohm R."/>
            <person name="Pangilinan J."/>
            <person name="Park H.-J."/>
            <person name="Ramirez L."/>
            <person name="Alfaro M."/>
            <person name="Sun H."/>
            <person name="Tritt A."/>
            <person name="Yoshinaga Y."/>
            <person name="Zwiers L.-H."/>
            <person name="Turgeon B."/>
            <person name="Goodwin S."/>
            <person name="Spatafora J."/>
            <person name="Crous P."/>
            <person name="Grigoriev I."/>
        </authorList>
    </citation>
    <scope>NUCLEOTIDE SEQUENCE</scope>
    <source>
        <strain evidence="6">CBS 115976</strain>
    </source>
</reference>
<evidence type="ECO:0000256" key="4">
    <source>
        <dbReference type="ARBA" id="ARBA00023002"/>
    </source>
</evidence>
<dbReference type="Proteomes" id="UP000799302">
    <property type="component" value="Unassembled WGS sequence"/>
</dbReference>
<keyword evidence="4" id="KW-0560">Oxidoreductase</keyword>
<dbReference type="GO" id="GO:0016709">
    <property type="term" value="F:oxidoreductase activity, acting on paired donors, with incorporation or reduction of molecular oxygen, NAD(P)H as one donor, and incorporation of one atom of oxygen"/>
    <property type="evidence" value="ECO:0007669"/>
    <property type="project" value="UniProtKB-ARBA"/>
</dbReference>
<gene>
    <name evidence="6" type="ORF">BT63DRAFT_416950</name>
</gene>
<name>A0A6A6TZ81_9PEZI</name>
<evidence type="ECO:0000256" key="3">
    <source>
        <dbReference type="ARBA" id="ARBA00022827"/>
    </source>
</evidence>
<dbReference type="EMBL" id="MU004240">
    <property type="protein sequence ID" value="KAF2665385.1"/>
    <property type="molecule type" value="Genomic_DNA"/>
</dbReference>
<comment type="cofactor">
    <cofactor evidence="1">
        <name>FAD</name>
        <dbReference type="ChEBI" id="CHEBI:57692"/>
    </cofactor>
</comment>
<feature type="domain" description="FAD-binding" evidence="5">
    <location>
        <begin position="140"/>
        <end position="216"/>
    </location>
</feature>
<dbReference type="PANTHER" id="PTHR43004:SF19">
    <property type="entry name" value="BINDING MONOOXYGENASE, PUTATIVE (JCVI)-RELATED"/>
    <property type="match status" value="1"/>
</dbReference>
<sequence length="369" mass="40556">MRRRGLNTVAVEGFYRRGLLNKFLDSKEPDSPLEKTAGFRFGRHFAGIFFDANKLELSRWNYSIPSPSLAPGSTSMDRVESILKERAESLGVTILRSIGVASIVAQDDNSVTVETANHDTFRGRTFCFLRHPNPIERSDHLPVGRILLAGDTAHIHPPLGAQGLNCGLADAMNIGWKVASTIRQEHGLEGAKPDLTLLDTYHNKRHPAGEGVLEFSRAQVAILQPAPLGAASQQLIRDLIATTDGTNILIDRFWGLSLRYKPGNAEAHAHPLVGSSAPDFELVGGSRLGSKFSGGRGFFIDFEENTKLEELVTGLRYEARVDYIAINAKDTRGLHALLVRPDGFVAWMAEGNDLDLETAKVALEQWFSF</sequence>
<evidence type="ECO:0000256" key="1">
    <source>
        <dbReference type="ARBA" id="ARBA00001974"/>
    </source>
</evidence>
<evidence type="ECO:0000313" key="6">
    <source>
        <dbReference type="EMBL" id="KAF2665385.1"/>
    </source>
</evidence>
<evidence type="ECO:0000313" key="7">
    <source>
        <dbReference type="Proteomes" id="UP000799302"/>
    </source>
</evidence>